<dbReference type="Proteomes" id="UP000198287">
    <property type="component" value="Unassembled WGS sequence"/>
</dbReference>
<gene>
    <name evidence="2" type="ORF">Fcan01_05259</name>
</gene>
<dbReference type="EMBL" id="LNIX01000002">
    <property type="protein sequence ID" value="OXA60781.1"/>
    <property type="molecule type" value="Genomic_DNA"/>
</dbReference>
<feature type="region of interest" description="Disordered" evidence="1">
    <location>
        <begin position="88"/>
        <end position="108"/>
    </location>
</feature>
<reference evidence="2 3" key="1">
    <citation type="submission" date="2015-12" db="EMBL/GenBank/DDBJ databases">
        <title>The genome of Folsomia candida.</title>
        <authorList>
            <person name="Faddeeva A."/>
            <person name="Derks M.F."/>
            <person name="Anvar Y."/>
            <person name="Smit S."/>
            <person name="Van Straalen N."/>
            <person name="Roelofs D."/>
        </authorList>
    </citation>
    <scope>NUCLEOTIDE SEQUENCE [LARGE SCALE GENOMIC DNA]</scope>
    <source>
        <strain evidence="2 3">VU population</strain>
        <tissue evidence="2">Whole body</tissue>
    </source>
</reference>
<keyword evidence="3" id="KW-1185">Reference proteome</keyword>
<proteinExistence type="predicted"/>
<evidence type="ECO:0000313" key="2">
    <source>
        <dbReference type="EMBL" id="OXA60781.1"/>
    </source>
</evidence>
<organism evidence="2 3">
    <name type="scientific">Folsomia candida</name>
    <name type="common">Springtail</name>
    <dbReference type="NCBI Taxonomy" id="158441"/>
    <lineage>
        <taxon>Eukaryota</taxon>
        <taxon>Metazoa</taxon>
        <taxon>Ecdysozoa</taxon>
        <taxon>Arthropoda</taxon>
        <taxon>Hexapoda</taxon>
        <taxon>Collembola</taxon>
        <taxon>Entomobryomorpha</taxon>
        <taxon>Isotomoidea</taxon>
        <taxon>Isotomidae</taxon>
        <taxon>Proisotominae</taxon>
        <taxon>Folsomia</taxon>
    </lineage>
</organism>
<name>A0A226EVB9_FOLCA</name>
<protein>
    <submittedName>
        <fullName evidence="2">Uncharacterized protein</fullName>
    </submittedName>
</protein>
<sequence>MKIKPKGNKLDTFDSEDSLLLKLAGLLQMVQLRTCDNDECPQNGEQLVNPTSGLVVRRPDLLPLMCSSRIEDPCEGCNNAKCIISYQWPTTGPPPSSGTYGRRRSPRA</sequence>
<accession>A0A226EVB9</accession>
<evidence type="ECO:0000256" key="1">
    <source>
        <dbReference type="SAM" id="MobiDB-lite"/>
    </source>
</evidence>
<evidence type="ECO:0000313" key="3">
    <source>
        <dbReference type="Proteomes" id="UP000198287"/>
    </source>
</evidence>
<dbReference type="AlphaFoldDB" id="A0A226EVB9"/>
<comment type="caution">
    <text evidence="2">The sequence shown here is derived from an EMBL/GenBank/DDBJ whole genome shotgun (WGS) entry which is preliminary data.</text>
</comment>